<protein>
    <recommendedName>
        <fullName evidence="3">Methyltransferase domain-containing protein</fullName>
    </recommendedName>
</protein>
<keyword evidence="1" id="KW-0489">Methyltransferase</keyword>
<name>A0A162ABJ2_9GAMM</name>
<keyword evidence="2" id="KW-0808">Transferase</keyword>
<dbReference type="EMBL" id="AUXZ01000105">
    <property type="protein sequence ID" value="KZN47093.1"/>
    <property type="molecule type" value="Genomic_DNA"/>
</dbReference>
<evidence type="ECO:0000313" key="4">
    <source>
        <dbReference type="EMBL" id="KZN47093.1"/>
    </source>
</evidence>
<sequence>MSEFLFDYERAFNPLITGHLESASFDLMLNQQQAKQIQSFLALQKGMKILDIPCGTGRHAKLLAEQGFEIDALDYNASFIERAQQFAKDAGLSVNFMQGDMRDLRFKEKYDRIFNVFSSFGYFDDKTNLQVMQEMSSALKPGGRLLLNVLNGESAAVKESKNSIARQFKDLDTQYDPHSKILTTKRALKIEGEEYSYEFKVRLYNASELTHMLEMCGLVPLEWHGDWAGSALTNNSAQIFVVAEKSFVA</sequence>
<dbReference type="Proteomes" id="UP000076503">
    <property type="component" value="Unassembled WGS sequence"/>
</dbReference>
<accession>A0A162ABJ2</accession>
<dbReference type="RefSeq" id="WP_063363476.1">
    <property type="nucleotide sequence ID" value="NZ_AUXZ01000105.1"/>
</dbReference>
<evidence type="ECO:0000259" key="3">
    <source>
        <dbReference type="Pfam" id="PF13649"/>
    </source>
</evidence>
<dbReference type="InterPro" id="IPR041698">
    <property type="entry name" value="Methyltransf_25"/>
</dbReference>
<dbReference type="PANTHER" id="PTHR43861:SF1">
    <property type="entry name" value="TRANS-ACONITATE 2-METHYLTRANSFERASE"/>
    <property type="match status" value="1"/>
</dbReference>
<dbReference type="Gene3D" id="3.40.50.150">
    <property type="entry name" value="Vaccinia Virus protein VP39"/>
    <property type="match status" value="1"/>
</dbReference>
<evidence type="ECO:0000313" key="5">
    <source>
        <dbReference type="Proteomes" id="UP000076503"/>
    </source>
</evidence>
<comment type="caution">
    <text evidence="4">The sequence shown here is derived from an EMBL/GenBank/DDBJ whole genome shotgun (WGS) entry which is preliminary data.</text>
</comment>
<evidence type="ECO:0000256" key="2">
    <source>
        <dbReference type="ARBA" id="ARBA00022679"/>
    </source>
</evidence>
<dbReference type="GO" id="GO:0008168">
    <property type="term" value="F:methyltransferase activity"/>
    <property type="evidence" value="ECO:0007669"/>
    <property type="project" value="UniProtKB-KW"/>
</dbReference>
<dbReference type="InterPro" id="IPR029063">
    <property type="entry name" value="SAM-dependent_MTases_sf"/>
</dbReference>
<dbReference type="Pfam" id="PF13649">
    <property type="entry name" value="Methyltransf_25"/>
    <property type="match status" value="1"/>
</dbReference>
<dbReference type="PATRIC" id="fig|1365251.3.peg.4256"/>
<proteinExistence type="predicted"/>
<dbReference type="AlphaFoldDB" id="A0A162ABJ2"/>
<organism evidence="4 5">
    <name type="scientific">Pseudoalteromonas luteoviolacea H33</name>
    <dbReference type="NCBI Taxonomy" id="1365251"/>
    <lineage>
        <taxon>Bacteria</taxon>
        <taxon>Pseudomonadati</taxon>
        <taxon>Pseudomonadota</taxon>
        <taxon>Gammaproteobacteria</taxon>
        <taxon>Alteromonadales</taxon>
        <taxon>Pseudoalteromonadaceae</taxon>
        <taxon>Pseudoalteromonas</taxon>
    </lineage>
</organism>
<evidence type="ECO:0000256" key="1">
    <source>
        <dbReference type="ARBA" id="ARBA00022603"/>
    </source>
</evidence>
<dbReference type="PANTHER" id="PTHR43861">
    <property type="entry name" value="TRANS-ACONITATE 2-METHYLTRANSFERASE-RELATED"/>
    <property type="match status" value="1"/>
</dbReference>
<dbReference type="GO" id="GO:0032259">
    <property type="term" value="P:methylation"/>
    <property type="evidence" value="ECO:0007669"/>
    <property type="project" value="UniProtKB-KW"/>
</dbReference>
<gene>
    <name evidence="4" type="ORF">N476_23920</name>
</gene>
<dbReference type="Gene3D" id="2.20.25.110">
    <property type="entry name" value="S-adenosyl-L-methionine-dependent methyltransferases"/>
    <property type="match status" value="1"/>
</dbReference>
<dbReference type="CDD" id="cd02440">
    <property type="entry name" value="AdoMet_MTases"/>
    <property type="match status" value="1"/>
</dbReference>
<feature type="domain" description="Methyltransferase" evidence="3">
    <location>
        <begin position="49"/>
        <end position="143"/>
    </location>
</feature>
<dbReference type="SUPFAM" id="SSF53335">
    <property type="entry name" value="S-adenosyl-L-methionine-dependent methyltransferases"/>
    <property type="match status" value="1"/>
</dbReference>
<reference evidence="4 5" key="1">
    <citation type="submission" date="2013-07" db="EMBL/GenBank/DDBJ databases">
        <title>Comparative Genomic and Metabolomic Analysis of Twelve Strains of Pseudoalteromonas luteoviolacea.</title>
        <authorList>
            <person name="Vynne N.G."/>
            <person name="Mansson M."/>
            <person name="Gram L."/>
        </authorList>
    </citation>
    <scope>NUCLEOTIDE SEQUENCE [LARGE SCALE GENOMIC DNA]</scope>
    <source>
        <strain evidence="4 5">H33</strain>
    </source>
</reference>
<dbReference type="OrthoDB" id="9804312at2"/>